<feature type="region of interest" description="Disordered" evidence="1">
    <location>
        <begin position="1"/>
        <end position="31"/>
    </location>
</feature>
<proteinExistence type="predicted"/>
<name>A0A375YKI0_MYCPF</name>
<protein>
    <submittedName>
        <fullName evidence="2">Uncharacterized protein</fullName>
    </submittedName>
</protein>
<dbReference type="AlphaFoldDB" id="A0A375YKI0"/>
<accession>A0A375YKI0</accession>
<dbReference type="Proteomes" id="UP000252008">
    <property type="component" value="Unassembled WGS sequence"/>
</dbReference>
<dbReference type="EMBL" id="UEGS01000001">
    <property type="protein sequence ID" value="SRX81553.1"/>
    <property type="molecule type" value="Genomic_DNA"/>
</dbReference>
<reference evidence="2 3" key="1">
    <citation type="submission" date="2018-05" db="EMBL/GenBank/DDBJ databases">
        <authorList>
            <consortium name="IHU Genomes"/>
        </authorList>
    </citation>
    <scope>NUCLEOTIDE SEQUENCE [LARGE SCALE GENOMIC DNA]</scope>
    <source>
        <strain evidence="2 3">P7335</strain>
    </source>
</reference>
<organism evidence="2 3">
    <name type="scientific">Mycolicibacterium parafortuitum</name>
    <name type="common">Mycobacterium parafortuitum</name>
    <dbReference type="NCBI Taxonomy" id="39692"/>
    <lineage>
        <taxon>Bacteria</taxon>
        <taxon>Bacillati</taxon>
        <taxon>Actinomycetota</taxon>
        <taxon>Actinomycetes</taxon>
        <taxon>Mycobacteriales</taxon>
        <taxon>Mycobacteriaceae</taxon>
        <taxon>Mycolicibacterium</taxon>
    </lineage>
</organism>
<keyword evidence="3" id="KW-1185">Reference proteome</keyword>
<evidence type="ECO:0000313" key="2">
    <source>
        <dbReference type="EMBL" id="SRX81553.1"/>
    </source>
</evidence>
<gene>
    <name evidence="2" type="ORF">MPP7335_03305</name>
</gene>
<evidence type="ECO:0000256" key="1">
    <source>
        <dbReference type="SAM" id="MobiDB-lite"/>
    </source>
</evidence>
<evidence type="ECO:0000313" key="3">
    <source>
        <dbReference type="Proteomes" id="UP000252008"/>
    </source>
</evidence>
<sequence length="31" mass="3633">MTRPHVEQADRDHLDDHNTPEPQPAHDEETN</sequence>